<evidence type="ECO:0000256" key="1">
    <source>
        <dbReference type="SAM" id="Phobius"/>
    </source>
</evidence>
<keyword evidence="1" id="KW-0472">Membrane</keyword>
<dbReference type="Proteomes" id="UP000886188">
    <property type="component" value="Unassembled WGS sequence"/>
</dbReference>
<dbReference type="AlphaFoldDB" id="A0A7V1CX56"/>
<evidence type="ECO:0000313" key="2">
    <source>
        <dbReference type="EMBL" id="HEA15897.1"/>
    </source>
</evidence>
<gene>
    <name evidence="2" type="ORF">ENH88_05490</name>
</gene>
<protein>
    <submittedName>
        <fullName evidence="2">Uncharacterized protein</fullName>
    </submittedName>
</protein>
<keyword evidence="1" id="KW-1133">Transmembrane helix</keyword>
<reference evidence="2" key="1">
    <citation type="journal article" date="2020" name="mSystems">
        <title>Genome- and Community-Level Interaction Insights into Carbon Utilization and Element Cycling Functions of Hydrothermarchaeota in Hydrothermal Sediment.</title>
        <authorList>
            <person name="Zhou Z."/>
            <person name="Liu Y."/>
            <person name="Xu W."/>
            <person name="Pan J."/>
            <person name="Luo Z.H."/>
            <person name="Li M."/>
        </authorList>
    </citation>
    <scope>NUCLEOTIDE SEQUENCE [LARGE SCALE GENOMIC DNA]</scope>
    <source>
        <strain evidence="2">HyVt-346</strain>
    </source>
</reference>
<dbReference type="RefSeq" id="WP_304180481.1">
    <property type="nucleotide sequence ID" value="NZ_DRGM01000059.1"/>
</dbReference>
<comment type="caution">
    <text evidence="2">The sequence shown here is derived from an EMBL/GenBank/DDBJ whole genome shotgun (WGS) entry which is preliminary data.</text>
</comment>
<name>A0A7V1CX56_9GAMM</name>
<feature type="transmembrane region" description="Helical" evidence="1">
    <location>
        <begin position="9"/>
        <end position="27"/>
    </location>
</feature>
<organism evidence="2">
    <name type="scientific">Pseudoalteromonas prydzensis</name>
    <dbReference type="NCBI Taxonomy" id="182141"/>
    <lineage>
        <taxon>Bacteria</taxon>
        <taxon>Pseudomonadati</taxon>
        <taxon>Pseudomonadota</taxon>
        <taxon>Gammaproteobacteria</taxon>
        <taxon>Alteromonadales</taxon>
        <taxon>Pseudoalteromonadaceae</taxon>
        <taxon>Pseudoalteromonas</taxon>
    </lineage>
</organism>
<sequence length="203" mass="23360">MSSLNRKTYALSILISGVLVSIGYYLLLPIHLNLSSDADYNNYLVQVIDKNTKILESNTIDKNFTLDTIKFLKYTLDGSMIRVIHPLLKKQMYAIGISDIFNKEIAINLTCWCADEAYPKQQDLTLIYSHFEDIKTHYIEKVDVQNRRVSVEGMSKQLYLLIAIASDRVGSARRLRKEKVRSMKQEMGEILGDLYVDKTSRLK</sequence>
<dbReference type="EMBL" id="DRGM01000059">
    <property type="protein sequence ID" value="HEA15897.1"/>
    <property type="molecule type" value="Genomic_DNA"/>
</dbReference>
<proteinExistence type="predicted"/>
<keyword evidence="1" id="KW-0812">Transmembrane</keyword>
<accession>A0A7V1CX56</accession>